<name>A0ACD1H574_9EURO</name>
<dbReference type="Proteomes" id="UP000249661">
    <property type="component" value="Unassembled WGS sequence"/>
</dbReference>
<proteinExistence type="predicted"/>
<evidence type="ECO:0000313" key="2">
    <source>
        <dbReference type="Proteomes" id="UP000249661"/>
    </source>
</evidence>
<dbReference type="EMBL" id="KZ824964">
    <property type="protein sequence ID" value="RAH68729.1"/>
    <property type="molecule type" value="Genomic_DNA"/>
</dbReference>
<keyword evidence="2" id="KW-1185">Reference proteome</keyword>
<sequence length="602" mass="65215">MSQSSKTRPITILGVGVLGSRIASALLAGGHRVHIRDLSPDALTTAATYIDAHRAEFEALLPAPISAGPGDYRAFTSLPDAVRDAWLVIEAIPERLDLKIATFAELDAHTPDDCILASNSSSFKSRLMIPQIRPARRARVLNMHFTMPPTIRSVELMSCGETDPEHFERLGEVLRGCGLIPVTARRESTGFIFNRLWAAIKREILLILAEDISTAGEIDTLWTEMFQQPHSQPPCRLMDQIGLDTVAFIEDNYIRERGLDASMTVDWLREHYLSKGRLGLKSASGGLYEPAPASPPAGALRPGPEQPQPLYVLDVGLGANVPATTPLAQAGRILSFNPTTKRMHPLITGQSLPDGIAYSRTAGRIFWTNMGAATSARDGSVHSANADGSDIRTLIRAGNVHTPKQLTLDDNAEKLYFCDREGMGVHRCNFDGSGHEVLVRAGSEAQTGDMTRWCVGVALDVAAGYVYWTQKGPSKGNRGRICRAGMEIPAGQTAESRGDVEVLLEGLPEPIDLEIDAGAKRLYWTDRGEHPVGCSLNVLYLGDRGAGEKVLARHFHEPIGLCLGEEGEVIVADLGGSVYSVKGGRKTVLWRDEGCYTGVARG</sequence>
<gene>
    <name evidence="1" type="ORF">BO66DRAFT_454531</name>
</gene>
<accession>A0ACD1H574</accession>
<organism evidence="1 2">
    <name type="scientific">Aspergillus aculeatinus CBS 121060</name>
    <dbReference type="NCBI Taxonomy" id="1448322"/>
    <lineage>
        <taxon>Eukaryota</taxon>
        <taxon>Fungi</taxon>
        <taxon>Dikarya</taxon>
        <taxon>Ascomycota</taxon>
        <taxon>Pezizomycotina</taxon>
        <taxon>Eurotiomycetes</taxon>
        <taxon>Eurotiomycetidae</taxon>
        <taxon>Eurotiales</taxon>
        <taxon>Aspergillaceae</taxon>
        <taxon>Aspergillus</taxon>
        <taxon>Aspergillus subgen. Circumdati</taxon>
    </lineage>
</organism>
<reference evidence="1" key="1">
    <citation type="submission" date="2018-02" db="EMBL/GenBank/DDBJ databases">
        <title>The genomes of Aspergillus section Nigri reveals drivers in fungal speciation.</title>
        <authorList>
            <consortium name="DOE Joint Genome Institute"/>
            <person name="Vesth T.C."/>
            <person name="Nybo J."/>
            <person name="Theobald S."/>
            <person name="Brandl J."/>
            <person name="Frisvad J.C."/>
            <person name="Nielsen K.F."/>
            <person name="Lyhne E.K."/>
            <person name="Kogle M.E."/>
            <person name="Kuo A."/>
            <person name="Riley R."/>
            <person name="Clum A."/>
            <person name="Nolan M."/>
            <person name="Lipzen A."/>
            <person name="Salamov A."/>
            <person name="Henrissat B."/>
            <person name="Wiebenga A."/>
            <person name="De vries R.P."/>
            <person name="Grigoriev I.V."/>
            <person name="Mortensen U.H."/>
            <person name="Andersen M.R."/>
            <person name="Baker S.E."/>
        </authorList>
    </citation>
    <scope>NUCLEOTIDE SEQUENCE</scope>
    <source>
        <strain evidence="1">CBS 121060</strain>
    </source>
</reference>
<protein>
    <submittedName>
        <fullName evidence="1">Uncharacterized protein</fullName>
    </submittedName>
</protein>
<evidence type="ECO:0000313" key="1">
    <source>
        <dbReference type="EMBL" id="RAH68729.1"/>
    </source>
</evidence>